<dbReference type="Proteomes" id="UP001190700">
    <property type="component" value="Unassembled WGS sequence"/>
</dbReference>
<name>A0AAE0FEB4_9CHLO</name>
<dbReference type="Gene3D" id="2.60.40.10">
    <property type="entry name" value="Immunoglobulins"/>
    <property type="match status" value="6"/>
</dbReference>
<organism evidence="5 6">
    <name type="scientific">Cymbomonas tetramitiformis</name>
    <dbReference type="NCBI Taxonomy" id="36881"/>
    <lineage>
        <taxon>Eukaryota</taxon>
        <taxon>Viridiplantae</taxon>
        <taxon>Chlorophyta</taxon>
        <taxon>Pyramimonadophyceae</taxon>
        <taxon>Pyramimonadales</taxon>
        <taxon>Pyramimonadaceae</taxon>
        <taxon>Cymbomonas</taxon>
    </lineage>
</organism>
<evidence type="ECO:0000313" key="6">
    <source>
        <dbReference type="Proteomes" id="UP001190700"/>
    </source>
</evidence>
<dbReference type="GO" id="GO:0051015">
    <property type="term" value="F:actin filament binding"/>
    <property type="evidence" value="ECO:0007669"/>
    <property type="project" value="InterPro"/>
</dbReference>
<gene>
    <name evidence="5" type="ORF">CYMTET_32935</name>
</gene>
<feature type="domain" description="Cadherin-like beta-sandwich-like" evidence="4">
    <location>
        <begin position="279"/>
        <end position="357"/>
    </location>
</feature>
<dbReference type="InterPro" id="IPR001298">
    <property type="entry name" value="Filamin/ABP280_rpt"/>
</dbReference>
<feature type="repeat" description="Filamin" evidence="2">
    <location>
        <begin position="1407"/>
        <end position="1526"/>
    </location>
</feature>
<proteinExistence type="predicted"/>
<feature type="compositionally biased region" description="Pro residues" evidence="3">
    <location>
        <begin position="492"/>
        <end position="513"/>
    </location>
</feature>
<dbReference type="InterPro" id="IPR013783">
    <property type="entry name" value="Ig-like_fold"/>
</dbReference>
<feature type="repeat" description="Filamin" evidence="2">
    <location>
        <begin position="1104"/>
        <end position="1158"/>
    </location>
</feature>
<evidence type="ECO:0000259" key="4">
    <source>
        <dbReference type="Pfam" id="PF12733"/>
    </source>
</evidence>
<keyword evidence="1" id="KW-0677">Repeat</keyword>
<feature type="repeat" description="Filamin" evidence="2">
    <location>
        <begin position="1644"/>
        <end position="1757"/>
    </location>
</feature>
<dbReference type="InterPro" id="IPR017868">
    <property type="entry name" value="Filamin/ABP280_repeat-like"/>
</dbReference>
<dbReference type="SUPFAM" id="SSF81296">
    <property type="entry name" value="E set domains"/>
    <property type="match status" value="3"/>
</dbReference>
<feature type="domain" description="Cadherin-like beta-sandwich-like" evidence="4">
    <location>
        <begin position="134"/>
        <end position="220"/>
    </location>
</feature>
<dbReference type="SMART" id="SM00557">
    <property type="entry name" value="IG_FLMN"/>
    <property type="match status" value="3"/>
</dbReference>
<comment type="caution">
    <text evidence="5">The sequence shown here is derived from an EMBL/GenBank/DDBJ whole genome shotgun (WGS) entry which is preliminary data.</text>
</comment>
<evidence type="ECO:0000256" key="1">
    <source>
        <dbReference type="ARBA" id="ARBA00022737"/>
    </source>
</evidence>
<sequence>MEVESSVSLVQVKAVIKDAESTLKIGILDPFSKQTVANDTASQSLGLSQGKNTTVRIEVDSVAYPNSVLVTTYGNGDICSDSFCEFADAARTISTYRIFNLLHIFRRTLSNSSTLDSLMVTSTASSGGLSPTLSANTTVYNISVPYSVSNVTVTATLPNTAAPISQFDNEPRGTIKIGSTAVSVANASALIQLPAGASTTTLLVTAEDTTTRAYTLHFFRTIPRTSSSLLDLRLPAGLELVPFDSDVGTYSAVLGFQPNITEYGVQGSTVYPYLQSSPHYGVVVEPSVAALSLTPVAAADLRLTILIGGQAVASNATAPAQDLASSSWPNPSLTTISIVCIAEDGTATTTYTLTVTRAGQPPEGASWVPYYGLEGGISDPEREELLAGSSVNFSLVVDKAQWDADFPLAAGDRTSITGMLFEPQVAIDGAAEGVPVLNLTEGWGSCSEGVCVGHVCVPGTSPFMDASPPPLPPKPPPPSPSPPTTSNATSFPPLPSPPPPLPPPPLPSPPPPVLSASEGTLYGPCSKDTLLPYTPTRVGDYVYQVQAYGSLVGDRTVSFAVVHARMTLNASVVEVQDVRAGSQTLLVTGHDRFGNLVTGADERSYAASELEAITCPEKLSDPTPASEAPPGWVYVPSAEAYAPPFWDSVCRCGPATGCVTQNEAHRIARNGDGTYTIQFSEVSTGAMEAYISGEYGGYVRFRGGSDLLSEYPVRLVISGGMITRNSYATGFGTVTWVVGQAPASFTVVARDAYANEITSGGEAGALSVRTDPLTVSEVGQSPGPIVISDQNDGTYIISIYTVIAAMYLVEVDVNGDALLESPYSVTVTADQLATATVQYPESGRAGERTVFTLQPSDTYGNVLEYEDFSASFHVRVWAPAGVELGAGYLDEEFSKTGVGQYQGSFVAPTNTAVDAEMQVLLTDSRYDLSMSLAEGSDPPQRLDITHSTVNERTSEFFLETEQRAGHLQLGVRPVDGFGNACDEETPSAVQLTATNATTTVYGVARAEQYGGRTGTETVEAAGATVPGQYTVEVLIQGQVVQVEGVSGAEVTVVPNVISAMSTVSALPEVLAVGNTASVLISARDAYGNVITQGGEAARIVARIAAVGDPADRVAGTVQDLGGGEYVLELVPGKSGEYVLELLFGGELHTSAQHFTAQLTEARPGWFVVSGTGIEGGQAGESLVVEIAATGGAAQVGALALDFQLAVHLPPTPGGEPESQEVVAAASGGRFYVMYSRTMAGTYVLRVEQDGEPLGGSPYNIAVSGGMPVTSWAAWGAEGGVWTAGQETVLWVDVRDAYGNAAGVEEGIDLVVQLRQVPDGEVLWADVLPADTAQAETAAAATAAANNRTASYPATFRASAWLSAAGAYDVQVTLLGEAVCSMYCSSTRCTPRSSTTGTDCIPLAVLRAGPADAEASLLQGSGSNDFEAGAEVSLQVIPLDALGNALPSSMSSELAYAATLTCVTSLNPTLQVGSMPIADMTLVYEPADGSHRATYTLTTAGQYSAVVLAAGTEDNGPVTGKPRNVTVLPIAAVLESTVLTPPSPRATAGEDSALQVELRDAHGNRVVQDLSSVMTVELVAARSTEDVPQSGVDAAAAVAGAAPVQGADGLYSVNFSTAVAGAYRARIGLLGDFASTEGWEVTVQPGPVAAETSAVSGAGLRGALVGAPAAFEVLGMDIYGNALERQEGAWHAEAAVLTAGADGGVISRALDDSELQQAWSATTASYLVNYTVKTAGQLQVLVWLGETALRGSPFMVVVVPGPTAASACLLSGGGLNGGLVTWEDRDTNITLQARDAYSNPRGQGGDGFLVEGSAGAAASTAGGALSVHVAHQGEGEGRVLQAEIEGRRLDAWGARRTAGIEGEAGCMGARRKAEIEEEQVKAEIEGGGWMAGARRKAEIEGGGRGCMGRKASACI</sequence>
<dbReference type="InterPro" id="IPR025883">
    <property type="entry name" value="Cadherin-like_domain"/>
</dbReference>
<evidence type="ECO:0000256" key="3">
    <source>
        <dbReference type="SAM" id="MobiDB-lite"/>
    </source>
</evidence>
<feature type="repeat" description="Filamin" evidence="2">
    <location>
        <begin position="728"/>
        <end position="827"/>
    </location>
</feature>
<evidence type="ECO:0000256" key="2">
    <source>
        <dbReference type="PROSITE-ProRule" id="PRU00087"/>
    </source>
</evidence>
<dbReference type="Pfam" id="PF00630">
    <property type="entry name" value="Filamin"/>
    <property type="match status" value="1"/>
</dbReference>
<dbReference type="PANTHER" id="PTHR38537:SF8">
    <property type="entry name" value="FILAMIN-A"/>
    <property type="match status" value="1"/>
</dbReference>
<evidence type="ECO:0000313" key="5">
    <source>
        <dbReference type="EMBL" id="KAK3257999.1"/>
    </source>
</evidence>
<dbReference type="PANTHER" id="PTHR38537">
    <property type="entry name" value="JITTERBUG, ISOFORM N"/>
    <property type="match status" value="1"/>
</dbReference>
<dbReference type="InterPro" id="IPR044801">
    <property type="entry name" value="Filamin"/>
</dbReference>
<feature type="repeat" description="Filamin" evidence="2">
    <location>
        <begin position="1158"/>
        <end position="1262"/>
    </location>
</feature>
<dbReference type="PROSITE" id="PS50194">
    <property type="entry name" value="FILAMIN_REPEAT"/>
    <property type="match status" value="5"/>
</dbReference>
<feature type="region of interest" description="Disordered" evidence="3">
    <location>
        <begin position="466"/>
        <end position="519"/>
    </location>
</feature>
<reference evidence="5 6" key="1">
    <citation type="journal article" date="2015" name="Genome Biol. Evol.">
        <title>Comparative Genomics of a Bacterivorous Green Alga Reveals Evolutionary Causalities and Consequences of Phago-Mixotrophic Mode of Nutrition.</title>
        <authorList>
            <person name="Burns J.A."/>
            <person name="Paasch A."/>
            <person name="Narechania A."/>
            <person name="Kim E."/>
        </authorList>
    </citation>
    <scope>NUCLEOTIDE SEQUENCE [LARGE SCALE GENOMIC DNA]</scope>
    <source>
        <strain evidence="5 6">PLY_AMNH</strain>
    </source>
</reference>
<protein>
    <recommendedName>
        <fullName evidence="4">Cadherin-like beta-sandwich-like domain-containing protein</fullName>
    </recommendedName>
</protein>
<dbReference type="GO" id="GO:0030036">
    <property type="term" value="P:actin cytoskeleton organization"/>
    <property type="evidence" value="ECO:0007669"/>
    <property type="project" value="InterPro"/>
</dbReference>
<dbReference type="Pfam" id="PF12733">
    <property type="entry name" value="Cadherin-like"/>
    <property type="match status" value="2"/>
</dbReference>
<dbReference type="EMBL" id="LGRX02019902">
    <property type="protein sequence ID" value="KAK3257999.1"/>
    <property type="molecule type" value="Genomic_DNA"/>
</dbReference>
<accession>A0AAE0FEB4</accession>
<keyword evidence="6" id="KW-1185">Reference proteome</keyword>
<dbReference type="InterPro" id="IPR014756">
    <property type="entry name" value="Ig_E-set"/>
</dbReference>
<feature type="compositionally biased region" description="Pro residues" evidence="3">
    <location>
        <begin position="467"/>
        <end position="483"/>
    </location>
</feature>